<dbReference type="Pfam" id="PF04464">
    <property type="entry name" value="Glyphos_transf"/>
    <property type="match status" value="1"/>
</dbReference>
<evidence type="ECO:0000256" key="1">
    <source>
        <dbReference type="SAM" id="MobiDB-lite"/>
    </source>
</evidence>
<keyword evidence="4" id="KW-1185">Reference proteome</keyword>
<feature type="region of interest" description="Disordered" evidence="1">
    <location>
        <begin position="520"/>
        <end position="539"/>
    </location>
</feature>
<organism evidence="3 4">
    <name type="scientific">Streptomyces durocortorensis</name>
    <dbReference type="NCBI Taxonomy" id="2811104"/>
    <lineage>
        <taxon>Bacteria</taxon>
        <taxon>Bacillati</taxon>
        <taxon>Actinomycetota</taxon>
        <taxon>Actinomycetes</taxon>
        <taxon>Kitasatosporales</taxon>
        <taxon>Streptomycetaceae</taxon>
        <taxon>Streptomyces</taxon>
    </lineage>
</organism>
<feature type="compositionally biased region" description="Polar residues" evidence="1">
    <location>
        <begin position="1464"/>
        <end position="1477"/>
    </location>
</feature>
<keyword evidence="3" id="KW-0328">Glycosyltransferase</keyword>
<dbReference type="SUPFAM" id="SSF53756">
    <property type="entry name" value="UDP-Glycosyltransferase/glycogen phosphorylase"/>
    <property type="match status" value="1"/>
</dbReference>
<dbReference type="Proteomes" id="UP001303236">
    <property type="component" value="Chromosome"/>
</dbReference>
<dbReference type="EMBL" id="CP134500">
    <property type="protein sequence ID" value="WNF30221.1"/>
    <property type="molecule type" value="Genomic_DNA"/>
</dbReference>
<dbReference type="Gene3D" id="3.40.50.12580">
    <property type="match status" value="1"/>
</dbReference>
<dbReference type="Pfam" id="PF00535">
    <property type="entry name" value="Glycos_transf_2"/>
    <property type="match status" value="2"/>
</dbReference>
<dbReference type="InterPro" id="IPR043148">
    <property type="entry name" value="TagF_C"/>
</dbReference>
<dbReference type="InterPro" id="IPR007554">
    <property type="entry name" value="Glycerophosphate_synth"/>
</dbReference>
<gene>
    <name evidence="3" type="ORF">RI138_27215</name>
</gene>
<dbReference type="Gene3D" id="3.90.550.10">
    <property type="entry name" value="Spore Coat Polysaccharide Biosynthesis Protein SpsA, Chain A"/>
    <property type="match status" value="2"/>
</dbReference>
<feature type="compositionally biased region" description="Basic and acidic residues" evidence="1">
    <location>
        <begin position="1490"/>
        <end position="1499"/>
    </location>
</feature>
<protein>
    <submittedName>
        <fullName evidence="3">Glycosyltransferase</fullName>
        <ecNumber evidence="3">2.4.-.-</ecNumber>
    </submittedName>
</protein>
<evidence type="ECO:0000313" key="4">
    <source>
        <dbReference type="Proteomes" id="UP001303236"/>
    </source>
</evidence>
<dbReference type="SUPFAM" id="SSF53448">
    <property type="entry name" value="Nucleotide-diphospho-sugar transferases"/>
    <property type="match status" value="2"/>
</dbReference>
<feature type="domain" description="Glycosyltransferase 2-like" evidence="2">
    <location>
        <begin position="556"/>
        <end position="684"/>
    </location>
</feature>
<dbReference type="InterPro" id="IPR001173">
    <property type="entry name" value="Glyco_trans_2-like"/>
</dbReference>
<dbReference type="InterPro" id="IPR029044">
    <property type="entry name" value="Nucleotide-diphossugar_trans"/>
</dbReference>
<dbReference type="CDD" id="cd00761">
    <property type="entry name" value="Glyco_tranf_GTA_type"/>
    <property type="match status" value="1"/>
</dbReference>
<sequence length="1499" mass="170860">MSSPVDPSAYTVSVVVPAYNASATLGRALRSALAQTHRNVQVIVVDDASADGTLTVAREFAAQDHRVQIIERPENSGGVGAPRNDGIMAATGQYVMFLDADDELPLKGCEELLASAVVTGSDITAGRTLRVNLNTDETSVWQPQLYAAPRTVAGLRALPQLFDDPIAAGKLYRLDFLHNNGVRFPEGVYYEDTYFSTLANYRASSITFITAPVYRWMWERDSSAPSITNRRGELRSIRDRVAVHQFTDGFLRQVGEQELLAHKVVKFLSHDLHLYARELRSGDERYRKAFAGIVAPYLRSLEPSVYELCGVMERVRAFCLIHERVDLALSVSDYSQRRSVLSSDLVERDGRVYWSESLLRFPQAEHFLDVTDLELTGKPLGDARLFNQATELEIRDGELHLSGFILNQFGRFSADGKVELKAVLRLRSTKRDHVFPVNAIEIDDHRVHYQSVLDLASSIGAAADDGVWNLFVQVRHAGERATTTVAVHGIDITRDRYQAPSGPVEMYETVSGNVALRPETRERTQQDTRRGTPWHWWQGNEEPPPLPALHSYRAAVVVHCHNDEHHLYEFLHSLAAQSLFAETQVIFADDGSTDRTAELLDNFAAYYRNASVLRLPARGAALAYDQGLAQVTAPYVLFARGRDILGADCLRQLTESADKHDIDVVIGNYDTFPGPRRNADEPWKRYFGKGARGVTDLVRKAPHMVFSTDLGNKLFRVSLLRGQGLRAADGGPFADVWLSLVAVLAARSFSLVDRYVYFDRDPARNDSLFDVDWNDPAKVRRRLRLNRFLLDFGDLIEAPSARLIHRFVVRSYQPYLRNFHRIMNRSEIAEVFDELCAVYARLPEDLLLQYVVHPVSRVQHHAVRTRNFELFCDPLGGADYEPRVRLDEQGMYRQLAADPVASRLLRVERQRGVLESIRYRDGELQFEGVMTLTGVDIAQLLTNRFELVCTDGNRSVAIEAEQVYRRDRWRVRKERDWYGGWRASADPSVLAPLSGRDLTVSLRFHDGERHTDAPVAARLMLHRFKGMRRIGSDRLWLGVRADDSVVFRYFTGAGQKLRGRIWHLLRQTRAALPGRPGWRTRLAYLLSYPRLHRKDIWIIGERADTAQDNAYHLFRWIRENHPRRKVYYAINGDAKDRAKVAPYGRVLDRTSRKYRVYLLHAKRLINPYDLEAYLGFPELSKSSFLRGYGDLLNYRRVFLQHGVTYNDVAPSVHHQVTSVDLLLTVGQAERSYFAEHCGYGYARVAAAGFPRFDALKPVRSERPRILLMPTWRRDIVAPSYDKAAKAKIPFAASEYFRFFSTLLRDERLLSVLEQCGVDLEFMPHYEIRPYLHHFRIDHPSVTVTGDGRDVQLAMRECSLLVTDYSSVFFDVAYMGTPIVYTPFDEEDFYGNHYKRGYYEFERDGFGPVCRDVDSTVREIIDTVRRNFTVEPQYRARVDAFFGRRDTSNSERVFRAIEGLESAVESSRATDAPATSRSMPGIGPDGGTGFREPDRHREWA</sequence>
<evidence type="ECO:0000259" key="2">
    <source>
        <dbReference type="Pfam" id="PF00535"/>
    </source>
</evidence>
<proteinExistence type="predicted"/>
<dbReference type="EC" id="2.4.-.-" evidence="3"/>
<keyword evidence="3" id="KW-0808">Transferase</keyword>
<feature type="region of interest" description="Disordered" evidence="1">
    <location>
        <begin position="1464"/>
        <end position="1499"/>
    </location>
</feature>
<dbReference type="GO" id="GO:0016757">
    <property type="term" value="F:glycosyltransferase activity"/>
    <property type="evidence" value="ECO:0007669"/>
    <property type="project" value="UniProtKB-KW"/>
</dbReference>
<feature type="domain" description="Glycosyltransferase 2-like" evidence="2">
    <location>
        <begin position="13"/>
        <end position="177"/>
    </location>
</feature>
<dbReference type="PANTHER" id="PTHR22916:SF3">
    <property type="entry name" value="UDP-GLCNAC:BETAGAL BETA-1,3-N-ACETYLGLUCOSAMINYLTRANSFERASE-LIKE PROTEIN 1"/>
    <property type="match status" value="1"/>
</dbReference>
<reference evidence="3 4" key="1">
    <citation type="submission" date="2023-09" db="EMBL/GenBank/DDBJ databases">
        <title>Genome completion map analysis of the actinomycetes C11-1.</title>
        <authorList>
            <person name="Qin P."/>
            <person name="Guan P."/>
        </authorList>
    </citation>
    <scope>NUCLEOTIDE SEQUENCE [LARGE SCALE GENOMIC DNA]</scope>
    <source>
        <strain evidence="3 4">C11-1</strain>
    </source>
</reference>
<evidence type="ECO:0000313" key="3">
    <source>
        <dbReference type="EMBL" id="WNF30221.1"/>
    </source>
</evidence>
<dbReference type="PANTHER" id="PTHR22916">
    <property type="entry name" value="GLYCOSYLTRANSFERASE"/>
    <property type="match status" value="1"/>
</dbReference>
<accession>A0ABY9W237</accession>
<feature type="compositionally biased region" description="Basic and acidic residues" evidence="1">
    <location>
        <begin position="520"/>
        <end position="530"/>
    </location>
</feature>
<name>A0ABY9W237_9ACTN</name>